<evidence type="ECO:0000313" key="2">
    <source>
        <dbReference type="Proteomes" id="UP000248326"/>
    </source>
</evidence>
<comment type="caution">
    <text evidence="1">The sequence shown here is derived from an EMBL/GenBank/DDBJ whole genome shotgun (WGS) entry which is preliminary data.</text>
</comment>
<dbReference type="EMBL" id="QJSX01000016">
    <property type="protein sequence ID" value="PYE50965.1"/>
    <property type="molecule type" value="Genomic_DNA"/>
</dbReference>
<name>A0A318S0W8_9DEIO</name>
<dbReference type="AlphaFoldDB" id="A0A318S0W8"/>
<proteinExistence type="predicted"/>
<sequence length="194" mass="22135">MASLRHFTVRRMRAGLDADEPILLHGRLIRRAMGTSSAWQEGERRGKHQAGRTALFLRLQAFAARQRRTRPSRALIRKRSCGLRRESTLFVTLIERTFFEADTKQAPSSRRRLQGWSGIPDELIPAGHPVGITMIEVQPPPRLQRRGNFHLCFGHVVRAVPGRSQGFLSDPAWLYVLVRSSAAAWRAWRRYGSS</sequence>
<dbReference type="Proteomes" id="UP000248326">
    <property type="component" value="Unassembled WGS sequence"/>
</dbReference>
<accession>A0A318S0W8</accession>
<evidence type="ECO:0000313" key="1">
    <source>
        <dbReference type="EMBL" id="PYE50965.1"/>
    </source>
</evidence>
<organism evidence="1 2">
    <name type="scientific">Deinococcus yavapaiensis KR-236</name>
    <dbReference type="NCBI Taxonomy" id="694435"/>
    <lineage>
        <taxon>Bacteria</taxon>
        <taxon>Thermotogati</taxon>
        <taxon>Deinococcota</taxon>
        <taxon>Deinococci</taxon>
        <taxon>Deinococcales</taxon>
        <taxon>Deinococcaceae</taxon>
        <taxon>Deinococcus</taxon>
    </lineage>
</organism>
<protein>
    <submittedName>
        <fullName evidence="1">Uncharacterized protein</fullName>
    </submittedName>
</protein>
<keyword evidence="2" id="KW-1185">Reference proteome</keyword>
<reference evidence="1 2" key="1">
    <citation type="submission" date="2018-06" db="EMBL/GenBank/DDBJ databases">
        <title>Genomic Encyclopedia of Type Strains, Phase IV (KMG-IV): sequencing the most valuable type-strain genomes for metagenomic binning, comparative biology and taxonomic classification.</title>
        <authorList>
            <person name="Goeker M."/>
        </authorList>
    </citation>
    <scope>NUCLEOTIDE SEQUENCE [LARGE SCALE GENOMIC DNA]</scope>
    <source>
        <strain evidence="1 2">DSM 18048</strain>
    </source>
</reference>
<gene>
    <name evidence="1" type="ORF">DES52_11632</name>
</gene>